<organism evidence="6 7">
    <name type="scientific">Roseburia zhanii</name>
    <dbReference type="NCBI Taxonomy" id="2763064"/>
    <lineage>
        <taxon>Bacteria</taxon>
        <taxon>Bacillati</taxon>
        <taxon>Bacillota</taxon>
        <taxon>Clostridia</taxon>
        <taxon>Lachnospirales</taxon>
        <taxon>Lachnospiraceae</taxon>
        <taxon>Roseburia</taxon>
    </lineage>
</organism>
<evidence type="ECO:0000259" key="3">
    <source>
        <dbReference type="Pfam" id="PF00460"/>
    </source>
</evidence>
<dbReference type="Pfam" id="PF22692">
    <property type="entry name" value="LlgE_F_G_D1"/>
    <property type="match status" value="1"/>
</dbReference>
<keyword evidence="6" id="KW-0966">Cell projection</keyword>
<feature type="domain" description="Flagellar basal body rod protein N-terminal" evidence="3">
    <location>
        <begin position="5"/>
        <end position="35"/>
    </location>
</feature>
<dbReference type="InterPro" id="IPR012836">
    <property type="entry name" value="FlgF"/>
</dbReference>
<comment type="similarity">
    <text evidence="1 2">Belongs to the flagella basal body rod proteins family.</text>
</comment>
<gene>
    <name evidence="6" type="primary">flgF</name>
    <name evidence="6" type="ORF">H8S17_11450</name>
</gene>
<dbReference type="NCBIfam" id="TIGR03506">
    <property type="entry name" value="FlgEFG_subfam"/>
    <property type="match status" value="2"/>
</dbReference>
<dbReference type="InterPro" id="IPR010930">
    <property type="entry name" value="Flg_bb/hook_C_dom"/>
</dbReference>
<evidence type="ECO:0000259" key="4">
    <source>
        <dbReference type="Pfam" id="PF06429"/>
    </source>
</evidence>
<evidence type="ECO:0000313" key="7">
    <source>
        <dbReference type="Proteomes" id="UP000606720"/>
    </source>
</evidence>
<dbReference type="InterPro" id="IPR053967">
    <property type="entry name" value="LlgE_F_G-like_D1"/>
</dbReference>
<dbReference type="InterPro" id="IPR001444">
    <property type="entry name" value="Flag_bb_rod_N"/>
</dbReference>
<dbReference type="GO" id="GO:0030694">
    <property type="term" value="C:bacterial-type flagellum basal body, rod"/>
    <property type="evidence" value="ECO:0007669"/>
    <property type="project" value="InterPro"/>
</dbReference>
<accession>A0A923LQU9</accession>
<dbReference type="NCBIfam" id="TIGR02490">
    <property type="entry name" value="flgF"/>
    <property type="match status" value="1"/>
</dbReference>
<comment type="subcellular location">
    <subcellularLocation>
        <location evidence="2">Bacterial flagellum basal body</location>
    </subcellularLocation>
</comment>
<keyword evidence="6" id="KW-0282">Flagellum</keyword>
<evidence type="ECO:0000256" key="2">
    <source>
        <dbReference type="RuleBase" id="RU362116"/>
    </source>
</evidence>
<sequence length="266" mass="29363">MVKGLYTAYTGMIEEMRRMDVMTNNLANASTTGYKKEGTVNQSFDDQLAIKIKDRSEVLRAKRLGDVNLGVKVGETYRDYSQGSFSVTDNPYDLALDGNGFFAIEFRNKNGETSIKYTRDGSFTVDQNGYLMTKDGDYVLNANGARNTAGGQANYVHIDPNQDVTIERNGAVMQNDVQVGQIGLVDFEDYNYLEKYGENLYDAVAGSRITASTAGIEQGCLEMSNVNIVSEMVDMITITRAYEANQKIITTVDETLDKAVNTVGQV</sequence>
<comment type="caution">
    <text evidence="6">The sequence shown here is derived from an EMBL/GenBank/DDBJ whole genome shotgun (WGS) entry which is preliminary data.</text>
</comment>
<evidence type="ECO:0000313" key="6">
    <source>
        <dbReference type="EMBL" id="MBC5714807.1"/>
    </source>
</evidence>
<dbReference type="SUPFAM" id="SSF117143">
    <property type="entry name" value="Flagellar hook protein flgE"/>
    <property type="match status" value="1"/>
</dbReference>
<dbReference type="InterPro" id="IPR020013">
    <property type="entry name" value="Flagellar_FlgE/F/G"/>
</dbReference>
<reference evidence="6" key="1">
    <citation type="submission" date="2020-08" db="EMBL/GenBank/DDBJ databases">
        <title>Genome public.</title>
        <authorList>
            <person name="Liu C."/>
            <person name="Sun Q."/>
        </authorList>
    </citation>
    <scope>NUCLEOTIDE SEQUENCE</scope>
    <source>
        <strain evidence="6">BX1005</strain>
    </source>
</reference>
<dbReference type="AlphaFoldDB" id="A0A923LQU9"/>
<keyword evidence="6" id="KW-0969">Cilium</keyword>
<feature type="domain" description="Flagellar basal-body/hook protein C-terminal" evidence="4">
    <location>
        <begin position="218"/>
        <end position="261"/>
    </location>
</feature>
<dbReference type="PANTHER" id="PTHR30435">
    <property type="entry name" value="FLAGELLAR PROTEIN"/>
    <property type="match status" value="1"/>
</dbReference>
<evidence type="ECO:0000256" key="1">
    <source>
        <dbReference type="ARBA" id="ARBA00009677"/>
    </source>
</evidence>
<feature type="domain" description="Flagellar hook protein FlgE/F/G-like D1" evidence="5">
    <location>
        <begin position="95"/>
        <end position="173"/>
    </location>
</feature>
<dbReference type="GO" id="GO:0071978">
    <property type="term" value="P:bacterial-type flagellum-dependent swarming motility"/>
    <property type="evidence" value="ECO:0007669"/>
    <property type="project" value="TreeGrafter"/>
</dbReference>
<proteinExistence type="inferred from homology"/>
<dbReference type="PROSITE" id="PS00588">
    <property type="entry name" value="FLAGELLA_BB_ROD"/>
    <property type="match status" value="1"/>
</dbReference>
<keyword evidence="2" id="KW-0975">Bacterial flagellum</keyword>
<keyword evidence="7" id="KW-1185">Reference proteome</keyword>
<dbReference type="PANTHER" id="PTHR30435:SF19">
    <property type="entry name" value="FLAGELLAR BASAL-BODY ROD PROTEIN FLGG"/>
    <property type="match status" value="1"/>
</dbReference>
<evidence type="ECO:0000259" key="5">
    <source>
        <dbReference type="Pfam" id="PF22692"/>
    </source>
</evidence>
<dbReference type="RefSeq" id="WP_178050864.1">
    <property type="nucleotide sequence ID" value="NZ_JACOPH010000010.1"/>
</dbReference>
<dbReference type="Pfam" id="PF06429">
    <property type="entry name" value="Flg_bbr_C"/>
    <property type="match status" value="1"/>
</dbReference>
<dbReference type="InterPro" id="IPR037925">
    <property type="entry name" value="FlgE/F/G-like"/>
</dbReference>
<name>A0A923LQU9_9FIRM</name>
<dbReference type="InterPro" id="IPR019776">
    <property type="entry name" value="Flagellar_basal_body_rod_CS"/>
</dbReference>
<dbReference type="Pfam" id="PF00460">
    <property type="entry name" value="Flg_bb_rod"/>
    <property type="match status" value="1"/>
</dbReference>
<protein>
    <submittedName>
        <fullName evidence="6">Flagellar basal-body rod protein FlgF</fullName>
    </submittedName>
</protein>
<dbReference type="EMBL" id="JACOPH010000010">
    <property type="protein sequence ID" value="MBC5714807.1"/>
    <property type="molecule type" value="Genomic_DNA"/>
</dbReference>
<dbReference type="Proteomes" id="UP000606720">
    <property type="component" value="Unassembled WGS sequence"/>
</dbReference>